<evidence type="ECO:0000313" key="1">
    <source>
        <dbReference type="EMBL" id="QUS47116.1"/>
    </source>
</evidence>
<organism evidence="1">
    <name type="scientific">Salmonella enterica subsp. enterica serovar Dessau</name>
    <dbReference type="NCBI Taxonomy" id="2564349"/>
    <lineage>
        <taxon>Bacteria</taxon>
        <taxon>Pseudomonadati</taxon>
        <taxon>Pseudomonadota</taxon>
        <taxon>Gammaproteobacteria</taxon>
        <taxon>Enterobacterales</taxon>
        <taxon>Enterobacteriaceae</taxon>
        <taxon>Salmonella</taxon>
    </lineage>
</organism>
<name>A0A8E5IMS9_SALET</name>
<protein>
    <submittedName>
        <fullName evidence="1">Uncharacterized protein</fullName>
    </submittedName>
</protein>
<dbReference type="EMBL" id="CP043765">
    <property type="protein sequence ID" value="QUS47116.1"/>
    <property type="molecule type" value="Genomic_DNA"/>
</dbReference>
<gene>
    <name evidence="1" type="ORF">F1331_26455</name>
</gene>
<accession>A0A8E5IMS9</accession>
<sequence length="111" mass="12083">MLVPVDAQGVPGAGEPMDIIRGWEKSADGKDPQGAPVDVLVAKDGSLYVTEDKNGDVLRVFFDARLGNGAPMKPLPPHPASAEPCRAYRHRILLWPDYGKFCDQTCSGFWT</sequence>
<dbReference type="AlphaFoldDB" id="A0A8E5IMS9"/>
<reference evidence="1" key="1">
    <citation type="submission" date="2019-09" db="EMBL/GenBank/DDBJ databases">
        <title>Characterization of Mobilized Colistin Resistance Gene mcr-9 Carrying Colisitin Resistant Salmonella enterica serotype Senftenberg ST14.</title>
        <authorList>
            <person name="Cha M.-H."/>
            <person name="Woo G.-J."/>
        </authorList>
    </citation>
    <scope>NUCLEOTIDE SEQUENCE</scope>
    <source>
        <strain evidence="1">KUFSE-SAL0043</strain>
    </source>
</reference>
<dbReference type="RefSeq" id="WP_219827664.1">
    <property type="nucleotide sequence ID" value="NZ_CP043765.1"/>
</dbReference>
<proteinExistence type="predicted"/>